<comment type="function">
    <text evidence="5">Catalyzes the reversible transfer of the terminal phosphate group between ATP and AMP. Plays an important role in cellular energy homeostasis and in adenine nucleotide metabolism.</text>
</comment>
<feature type="binding site" evidence="5">
    <location>
        <position position="35"/>
    </location>
    <ligand>
        <name>AMP</name>
        <dbReference type="ChEBI" id="CHEBI:456215"/>
    </ligand>
</feature>
<dbReference type="SUPFAM" id="SSF52540">
    <property type="entry name" value="P-loop containing nucleoside triphosphate hydrolases"/>
    <property type="match status" value="1"/>
</dbReference>
<feature type="binding site" evidence="5">
    <location>
        <position position="144"/>
    </location>
    <ligand>
        <name>AMP</name>
        <dbReference type="ChEBI" id="CHEBI:456215"/>
    </ligand>
</feature>
<comment type="subunit">
    <text evidence="5 7">Monomer.</text>
</comment>
<comment type="similarity">
    <text evidence="5 6">Belongs to the adenylate kinase family.</text>
</comment>
<keyword evidence="2 5" id="KW-0545">Nucleotide biosynthesis</keyword>
<accession>A0A1F6C5Q2</accession>
<dbReference type="GO" id="GO:0005524">
    <property type="term" value="F:ATP binding"/>
    <property type="evidence" value="ECO:0007669"/>
    <property type="project" value="UniProtKB-UniRule"/>
</dbReference>
<comment type="subcellular location">
    <subcellularLocation>
        <location evidence="5 7">Cytoplasm</location>
    </subcellularLocation>
</comment>
<feature type="binding site" evidence="5">
    <location>
        <position position="172"/>
    </location>
    <ligand>
        <name>ATP</name>
        <dbReference type="ChEBI" id="CHEBI:30616"/>
    </ligand>
</feature>
<dbReference type="CDD" id="cd01428">
    <property type="entry name" value="ADK"/>
    <property type="match status" value="1"/>
</dbReference>
<keyword evidence="5 7" id="KW-0067">ATP-binding</keyword>
<keyword evidence="5" id="KW-0963">Cytoplasm</keyword>
<dbReference type="Proteomes" id="UP000178249">
    <property type="component" value="Unassembled WGS sequence"/>
</dbReference>
<comment type="domain">
    <text evidence="5">Consists of three domains, a large central CORE domain and two small peripheral domains, NMPbind and LID, which undergo movements during catalysis. The LID domain closes over the site of phosphoryl transfer upon ATP binding. Assembling and dissambling the active center during each catalytic cycle provides an effective means to prevent ATP hydrolysis.</text>
</comment>
<feature type="binding site" evidence="5">
    <location>
        <position position="96"/>
    </location>
    <ligand>
        <name>AMP</name>
        <dbReference type="ChEBI" id="CHEBI:456215"/>
    </ligand>
</feature>
<comment type="caution">
    <text evidence="8">The sequence shown here is derived from an EMBL/GenBank/DDBJ whole genome shotgun (WGS) entry which is preliminary data.</text>
</comment>
<organism evidence="8 9">
    <name type="scientific">Candidatus Kaiserbacteria bacterium RIFCSPHIGHO2_01_FULL_48_10</name>
    <dbReference type="NCBI Taxonomy" id="1798476"/>
    <lineage>
        <taxon>Bacteria</taxon>
        <taxon>Candidatus Kaiseribacteriota</taxon>
    </lineage>
</organism>
<comment type="caution">
    <text evidence="5">Lacks conserved residue(s) required for the propagation of feature annotation.</text>
</comment>
<dbReference type="PRINTS" id="PR00094">
    <property type="entry name" value="ADENYLTKNASE"/>
</dbReference>
<evidence type="ECO:0000256" key="3">
    <source>
        <dbReference type="ARBA" id="ARBA00022741"/>
    </source>
</evidence>
<keyword evidence="1 5" id="KW-0808">Transferase</keyword>
<name>A0A1F6C5Q2_9BACT</name>
<keyword evidence="4 5" id="KW-0418">Kinase</keyword>
<keyword evidence="3 5" id="KW-0547">Nucleotide-binding</keyword>
<evidence type="ECO:0000256" key="6">
    <source>
        <dbReference type="RuleBase" id="RU003330"/>
    </source>
</evidence>
<evidence type="ECO:0000313" key="8">
    <source>
        <dbReference type="EMBL" id="OGG44438.1"/>
    </source>
</evidence>
<dbReference type="Gene3D" id="3.40.50.300">
    <property type="entry name" value="P-loop containing nucleotide triphosphate hydrolases"/>
    <property type="match status" value="1"/>
</dbReference>
<protein>
    <recommendedName>
        <fullName evidence="5 7">Adenylate kinase</fullName>
        <shortName evidence="5">AK</shortName>
        <ecNumber evidence="5 7">2.7.4.3</ecNumber>
    </recommendedName>
    <alternativeName>
        <fullName evidence="5">ATP-AMP transphosphorylase</fullName>
    </alternativeName>
    <alternativeName>
        <fullName evidence="5">ATP:AMP phosphotransferase</fullName>
    </alternativeName>
    <alternativeName>
        <fullName evidence="5">Adenylate monophosphate kinase</fullName>
    </alternativeName>
</protein>
<dbReference type="Pfam" id="PF00406">
    <property type="entry name" value="ADK"/>
    <property type="match status" value="1"/>
</dbReference>
<dbReference type="EMBL" id="MFKP01000009">
    <property type="protein sequence ID" value="OGG44438.1"/>
    <property type="molecule type" value="Genomic_DNA"/>
</dbReference>
<dbReference type="UniPathway" id="UPA00588">
    <property type="reaction ID" value="UER00649"/>
</dbReference>
<proteinExistence type="inferred from homology"/>
<dbReference type="GO" id="GO:0004017">
    <property type="term" value="F:AMP kinase activity"/>
    <property type="evidence" value="ECO:0007669"/>
    <property type="project" value="UniProtKB-UniRule"/>
</dbReference>
<evidence type="ECO:0000313" key="9">
    <source>
        <dbReference type="Proteomes" id="UP000178249"/>
    </source>
</evidence>
<comment type="catalytic activity">
    <reaction evidence="5 7">
        <text>AMP + ATP = 2 ADP</text>
        <dbReference type="Rhea" id="RHEA:12973"/>
        <dbReference type="ChEBI" id="CHEBI:30616"/>
        <dbReference type="ChEBI" id="CHEBI:456215"/>
        <dbReference type="ChEBI" id="CHEBI:456216"/>
        <dbReference type="EC" id="2.7.4.3"/>
    </reaction>
</comment>
<evidence type="ECO:0000256" key="5">
    <source>
        <dbReference type="HAMAP-Rule" id="MF_00235"/>
    </source>
</evidence>
<feature type="binding site" evidence="5">
    <location>
        <position position="130"/>
    </location>
    <ligand>
        <name>ATP</name>
        <dbReference type="ChEBI" id="CHEBI:30616"/>
    </ligand>
</feature>
<dbReference type="AlphaFoldDB" id="A0A1F6C5Q2"/>
<reference evidence="8 9" key="1">
    <citation type="journal article" date="2016" name="Nat. Commun.">
        <title>Thousands of microbial genomes shed light on interconnected biogeochemical processes in an aquifer system.</title>
        <authorList>
            <person name="Anantharaman K."/>
            <person name="Brown C.T."/>
            <person name="Hug L.A."/>
            <person name="Sharon I."/>
            <person name="Castelle C.J."/>
            <person name="Probst A.J."/>
            <person name="Thomas B.C."/>
            <person name="Singh A."/>
            <person name="Wilkins M.J."/>
            <person name="Karaoz U."/>
            <person name="Brodie E.L."/>
            <person name="Williams K.H."/>
            <person name="Hubbard S.S."/>
            <person name="Banfield J.F."/>
        </authorList>
    </citation>
    <scope>NUCLEOTIDE SEQUENCE [LARGE SCALE GENOMIC DNA]</scope>
</reference>
<evidence type="ECO:0000256" key="4">
    <source>
        <dbReference type="ARBA" id="ARBA00022777"/>
    </source>
</evidence>
<dbReference type="InterPro" id="IPR000850">
    <property type="entry name" value="Adenylat/UMP-CMP_kin"/>
</dbReference>
<evidence type="ECO:0000256" key="1">
    <source>
        <dbReference type="ARBA" id="ARBA00022679"/>
    </source>
</evidence>
<feature type="binding site" evidence="5">
    <location>
        <begin position="61"/>
        <end position="63"/>
    </location>
    <ligand>
        <name>AMP</name>
        <dbReference type="ChEBI" id="CHEBI:456215"/>
    </ligand>
</feature>
<sequence>MTPKHLFFFVGRPSSGKETQATQLAEKLGYKILMTGKRFREIIASGSQLGNRIKDTYEKGLLMPTWVADYMLEDFLFNLPAEEGAVFEGSGRDPEQAKTIEKVCEWLGRPYSIINLEVPEEEVIKRAMLRGRDAADTSEAMKNRLSEYNKSTGAAIEYFRSIGKLIDIDGTPSPEAVHETVMAEVGKLGAS</sequence>
<dbReference type="EC" id="2.7.4.3" evidence="5 7"/>
<feature type="binding site" evidence="5">
    <location>
        <position position="40"/>
    </location>
    <ligand>
        <name>AMP</name>
        <dbReference type="ChEBI" id="CHEBI:456215"/>
    </ligand>
</feature>
<dbReference type="InterPro" id="IPR027417">
    <property type="entry name" value="P-loop_NTPase"/>
</dbReference>
<dbReference type="PANTHER" id="PTHR23359">
    <property type="entry name" value="NUCLEOTIDE KINASE"/>
    <property type="match status" value="1"/>
</dbReference>
<dbReference type="HAMAP" id="MF_00235">
    <property type="entry name" value="Adenylate_kinase_Adk"/>
    <property type="match status" value="1"/>
</dbReference>
<gene>
    <name evidence="5" type="primary">adk</name>
    <name evidence="8" type="ORF">A2841_00500</name>
</gene>
<dbReference type="GO" id="GO:0044209">
    <property type="term" value="P:AMP salvage"/>
    <property type="evidence" value="ECO:0007669"/>
    <property type="project" value="UniProtKB-UniRule"/>
</dbReference>
<evidence type="ECO:0000256" key="7">
    <source>
        <dbReference type="RuleBase" id="RU003331"/>
    </source>
</evidence>
<feature type="region of interest" description="NMP" evidence="5">
    <location>
        <begin position="34"/>
        <end position="63"/>
    </location>
</feature>
<comment type="pathway">
    <text evidence="5">Purine metabolism; AMP biosynthesis via salvage pathway; AMP from ADP: step 1/1.</text>
</comment>
<evidence type="ECO:0000256" key="2">
    <source>
        <dbReference type="ARBA" id="ARBA00022727"/>
    </source>
</evidence>
<dbReference type="GO" id="GO:0005737">
    <property type="term" value="C:cytoplasm"/>
    <property type="evidence" value="ECO:0007669"/>
    <property type="project" value="UniProtKB-SubCell"/>
</dbReference>